<evidence type="ECO:0000256" key="1">
    <source>
        <dbReference type="SAM" id="Phobius"/>
    </source>
</evidence>
<dbReference type="Proteomes" id="UP000838763">
    <property type="component" value="Unassembled WGS sequence"/>
</dbReference>
<keyword evidence="1" id="KW-0812">Transmembrane</keyword>
<evidence type="ECO:0000313" key="2">
    <source>
        <dbReference type="EMBL" id="CAI4215855.1"/>
    </source>
</evidence>
<dbReference type="AlphaFoldDB" id="A0A9P1H5S7"/>
<keyword evidence="1" id="KW-0472">Membrane</keyword>
<protein>
    <submittedName>
        <fullName evidence="2">Uncharacterized protein</fullName>
    </submittedName>
</protein>
<reference evidence="2" key="1">
    <citation type="submission" date="2022-11" db="EMBL/GenBank/DDBJ databases">
        <authorList>
            <person name="Scott C."/>
            <person name="Bruce N."/>
        </authorList>
    </citation>
    <scope>NUCLEOTIDE SEQUENCE</scope>
</reference>
<comment type="caution">
    <text evidence="2">The sequence shown here is derived from an EMBL/GenBank/DDBJ whole genome shotgun (WGS) entry which is preliminary data.</text>
</comment>
<accession>A0A9P1H5S7</accession>
<proteinExistence type="predicted"/>
<name>A0A9P1H5S7_9PEZI</name>
<sequence length="333" mass="36966">MRACFYGALQTTIDEFFRKIAKQPHQATITPIGDAIDDKVTEQYGYVAIKHSLAMDHDKVAYLAPKDEESLLERILARCCRGYDLYGGITEILELESEDSDTDLEMQETWNSLLSSTRCVQDLVRDMEGCIQELKSGESIGNETLYDLTMNVVAIQSVLNLHEENGVRLRELVATAHKQGKSVRLGWLRESTSATVAVCTMVLTGILPLAALLAAVLMAGGALYTGYRELGPPSIRKAIKYEAAATEFRKDLGHAHIALAGQFCSQVLKVPPHLMSKVERKRILCEFGIDTTKLTNKEYTAELVAQRMEKVCKRFKKLEKLGQEVAKAVGHVG</sequence>
<evidence type="ECO:0000313" key="3">
    <source>
        <dbReference type="Proteomes" id="UP000838763"/>
    </source>
</evidence>
<feature type="transmembrane region" description="Helical" evidence="1">
    <location>
        <begin position="201"/>
        <end position="227"/>
    </location>
</feature>
<dbReference type="EMBL" id="CALLCH030000013">
    <property type="protein sequence ID" value="CAI4215855.1"/>
    <property type="molecule type" value="Genomic_DNA"/>
</dbReference>
<keyword evidence="3" id="KW-1185">Reference proteome</keyword>
<organism evidence="2 3">
    <name type="scientific">Parascedosporium putredinis</name>
    <dbReference type="NCBI Taxonomy" id="1442378"/>
    <lineage>
        <taxon>Eukaryota</taxon>
        <taxon>Fungi</taxon>
        <taxon>Dikarya</taxon>
        <taxon>Ascomycota</taxon>
        <taxon>Pezizomycotina</taxon>
        <taxon>Sordariomycetes</taxon>
        <taxon>Hypocreomycetidae</taxon>
        <taxon>Microascales</taxon>
        <taxon>Microascaceae</taxon>
        <taxon>Parascedosporium</taxon>
    </lineage>
</organism>
<keyword evidence="1" id="KW-1133">Transmembrane helix</keyword>
<gene>
    <name evidence="2" type="ORF">PPNO1_LOCUS5529</name>
</gene>